<keyword evidence="5" id="KW-1185">Reference proteome</keyword>
<evidence type="ECO:0000256" key="1">
    <source>
        <dbReference type="ARBA" id="ARBA00001946"/>
    </source>
</evidence>
<dbReference type="InterPro" id="IPR020476">
    <property type="entry name" value="Nudix_hydrolase"/>
</dbReference>
<dbReference type="OrthoDB" id="9814308at2"/>
<dbReference type="PANTHER" id="PTHR43046:SF14">
    <property type="entry name" value="MUTT_NUDIX FAMILY PROTEIN"/>
    <property type="match status" value="1"/>
</dbReference>
<evidence type="ECO:0000259" key="3">
    <source>
        <dbReference type="PROSITE" id="PS51462"/>
    </source>
</evidence>
<dbReference type="PANTHER" id="PTHR43046">
    <property type="entry name" value="GDP-MANNOSE MANNOSYL HYDROLASE"/>
    <property type="match status" value="1"/>
</dbReference>
<evidence type="ECO:0000313" key="4">
    <source>
        <dbReference type="EMBL" id="TWD83608.1"/>
    </source>
</evidence>
<reference evidence="4 5" key="1">
    <citation type="submission" date="2019-06" db="EMBL/GenBank/DDBJ databases">
        <title>Sequencing the genomes of 1000 actinobacteria strains.</title>
        <authorList>
            <person name="Klenk H.-P."/>
        </authorList>
    </citation>
    <scope>NUCLEOTIDE SEQUENCE [LARGE SCALE GENOMIC DNA]</scope>
    <source>
        <strain evidence="4 5">DSM 24683</strain>
    </source>
</reference>
<sequence length="164" mass="18502">MGYVGSYTWQLRQHVGSELLLMPGAQVLVIDHEDRILFQQRADSGLWEFPAGAAEPGTTFRSTAARELREESGLQVEESDLIPFASLSDPAVHQITYPNGDRMHCFALCFYTRRWTGTLTADPTEVRQATFQNPAEPPEPLQPQTRAVLNLFTAYRRTNTFQAN</sequence>
<dbReference type="InterPro" id="IPR015797">
    <property type="entry name" value="NUDIX_hydrolase-like_dom_sf"/>
</dbReference>
<gene>
    <name evidence="4" type="ORF">FB561_4774</name>
</gene>
<dbReference type="RefSeq" id="WP_145810335.1">
    <property type="nucleotide sequence ID" value="NZ_VIVK01000001.1"/>
</dbReference>
<evidence type="ECO:0000256" key="2">
    <source>
        <dbReference type="ARBA" id="ARBA00022801"/>
    </source>
</evidence>
<dbReference type="Gene3D" id="3.90.79.10">
    <property type="entry name" value="Nucleoside Triphosphate Pyrophosphohydrolase"/>
    <property type="match status" value="1"/>
</dbReference>
<comment type="cofactor">
    <cofactor evidence="1">
        <name>Mg(2+)</name>
        <dbReference type="ChEBI" id="CHEBI:18420"/>
    </cofactor>
</comment>
<dbReference type="PRINTS" id="PR00502">
    <property type="entry name" value="NUDIXFAMILY"/>
</dbReference>
<dbReference type="InterPro" id="IPR000086">
    <property type="entry name" value="NUDIX_hydrolase_dom"/>
</dbReference>
<dbReference type="Proteomes" id="UP000318380">
    <property type="component" value="Unassembled WGS sequence"/>
</dbReference>
<feature type="domain" description="Nudix hydrolase" evidence="3">
    <location>
        <begin position="20"/>
        <end position="154"/>
    </location>
</feature>
<dbReference type="GO" id="GO:0016787">
    <property type="term" value="F:hydrolase activity"/>
    <property type="evidence" value="ECO:0007669"/>
    <property type="project" value="UniProtKB-KW"/>
</dbReference>
<dbReference type="SUPFAM" id="SSF55811">
    <property type="entry name" value="Nudix"/>
    <property type="match status" value="1"/>
</dbReference>
<name>A0A561BXP8_9ACTN</name>
<dbReference type="PROSITE" id="PS51462">
    <property type="entry name" value="NUDIX"/>
    <property type="match status" value="1"/>
</dbReference>
<keyword evidence="2" id="KW-0378">Hydrolase</keyword>
<dbReference type="EMBL" id="VIVK01000001">
    <property type="protein sequence ID" value="TWD83608.1"/>
    <property type="molecule type" value="Genomic_DNA"/>
</dbReference>
<dbReference type="Pfam" id="PF00293">
    <property type="entry name" value="NUDIX"/>
    <property type="match status" value="1"/>
</dbReference>
<evidence type="ECO:0000313" key="5">
    <source>
        <dbReference type="Proteomes" id="UP000318380"/>
    </source>
</evidence>
<protein>
    <submittedName>
        <fullName evidence="4">ADP-ribose pyrophosphatase YjhB (NUDIX family)</fullName>
    </submittedName>
</protein>
<comment type="caution">
    <text evidence="4">The sequence shown here is derived from an EMBL/GenBank/DDBJ whole genome shotgun (WGS) entry which is preliminary data.</text>
</comment>
<proteinExistence type="predicted"/>
<dbReference type="AlphaFoldDB" id="A0A561BXP8"/>
<organism evidence="4 5">
    <name type="scientific">Kribbella amoyensis</name>
    <dbReference type="NCBI Taxonomy" id="996641"/>
    <lineage>
        <taxon>Bacteria</taxon>
        <taxon>Bacillati</taxon>
        <taxon>Actinomycetota</taxon>
        <taxon>Actinomycetes</taxon>
        <taxon>Propionibacteriales</taxon>
        <taxon>Kribbellaceae</taxon>
        <taxon>Kribbella</taxon>
    </lineage>
</organism>
<accession>A0A561BXP8</accession>